<feature type="compositionally biased region" description="Low complexity" evidence="1">
    <location>
        <begin position="1214"/>
        <end position="1230"/>
    </location>
</feature>
<feature type="region of interest" description="Disordered" evidence="1">
    <location>
        <begin position="354"/>
        <end position="463"/>
    </location>
</feature>
<keyword evidence="4" id="KW-1185">Reference proteome</keyword>
<sequence length="1487" mass="155731">MAASVSTPAIRAAYASLLDPDGETNWLIVGQTPPTNRLELVDQGADGLTELRRKLVRRPSTLAKLQPQALTLAFLIAAAGTIPDELTGVKRARALVQARHVASLLPRHDATVTFAAPIDLEPALVAIKLFHQHPQNSPTIRVESPHTFEGRRPSVPESLHALAPGTLEQAEKQHPYISHRAAGPLVHPPSARPHDDEISARTSSGPSSVRLDKHLPDVQKGEAGYLSASAAPPSTMSSHLSPNSIPLHGLAISAIPSPPVSPAYPPPRPETEPAQPSTSSPPGVLDSAAAAMLVSSPSDSSIALSLQEVPIDIGEDELTSRRSTMQVFASQAVSTRGLGISGQPDGFRASVYPTDSPLTAEPDEVHNRESVLAPPIPPLAEDNEFTPPSTVESELETTSSVKDVEGPSDPAAVDAEEGDFRQRQADEAAAAERTRAAEQAEYEERQRSAAEEEERARLAAEAERQRIADEARIREEAEEAERVRRAEEEAAAAAAEAARIGDERREAERLRLAQEEEEQRRAEARRKELEERKARLLAARDAGEVMLCGSVNVQANDSVLWKRRFFELTKTQLNLYKSETEPDDILITIPVDDISRLTTNPEEALVPHSFKLRLRDGGGLLFYYNTAEETERLVEALRSSVATPGCAVTMEESPWGAPDDSLAMSLPRPPSPKISISPPTSSFALSTPTWGGEDDAWGGGSSAYVPASTATTSFSDSGGYVPPAEDPPLPSFASATASHSEAWPTQDDSALSYGGLTGVRRSEEETREYGTSASPPLHSTDDFPLETRSSELYGQADETETPSHEEEKESDDRGWGGASPDLPPISSLRLASPPSPTADENAAGWSPEENDDFDTEPPPPPLPTVEEVFASAKPRRESVELKKAAEGGGDAWGSSQGWEERVRAEAEARAQERGDEPEPEKAEGEEASGAAGADAAPARSSAEGSRPAGGLSSILGRFRKGAEDTAVKSTEVAKDVADAASRTAGQLAQSASDAVAQAHDGDAKPAPAKSSWFGRKAKPADEPTPAAKKPVETKEEDPYTLGVEEVEMGGSGRALAEEPVQPSAIGRFFSRLKRAPSSNPDDDGSSDKATSPRASAEIAAGSIRPDDLDVLANGGLGASRTLATGYHEDDDFRPPSARSGLFGSRSKASAAQVPQAPPEDDFGGLIGALSAAPTRPPVRPGSGSSKAFDPFDPLSDSFGAVPAIPALNKPKSAPPTRAASTARAAGRPVAPLSPPPRPASARPASQISPPRAPTAVSSFRPQANTPYSMDAAVPRGGPQQPDDDFDDFFNAVTAPSASTAAVTQQRPSPQVATRLAPTTAPAAHPPLSAAARAAKARVAAPAPRMTISPPARNSTASPASSIGSATSARPTTPILPLPPPPPPSQPVAGNSARGLNILAPPPPPAGGGSSPSSALPSPTTLSAPASKPSLPPPLPLPLPRGMSSSPLAPSPTLSQGGKPLTPSATPNAQRAPFSGPLSMDDLSFFEA</sequence>
<dbReference type="InterPro" id="IPR001849">
    <property type="entry name" value="PH_domain"/>
</dbReference>
<feature type="region of interest" description="Disordered" evidence="1">
    <location>
        <begin position="181"/>
        <end position="212"/>
    </location>
</feature>
<protein>
    <recommendedName>
        <fullName evidence="2">PH domain-containing protein</fullName>
    </recommendedName>
</protein>
<evidence type="ECO:0000313" key="4">
    <source>
        <dbReference type="Proteomes" id="UP000777482"/>
    </source>
</evidence>
<dbReference type="InterPro" id="IPR011993">
    <property type="entry name" value="PH-like_dom_sf"/>
</dbReference>
<proteinExistence type="predicted"/>
<feature type="region of interest" description="Disordered" evidence="1">
    <location>
        <begin position="258"/>
        <end position="285"/>
    </location>
</feature>
<evidence type="ECO:0000313" key="3">
    <source>
        <dbReference type="EMBL" id="KAG0666103.1"/>
    </source>
</evidence>
<gene>
    <name evidence="3" type="ORF">C6P46_005454</name>
</gene>
<dbReference type="Gene3D" id="2.30.29.30">
    <property type="entry name" value="Pleckstrin-homology domain (PH domain)/Phosphotyrosine-binding domain (PTB)"/>
    <property type="match status" value="1"/>
</dbReference>
<feature type="compositionally biased region" description="Low complexity" evidence="1">
    <location>
        <begin position="1239"/>
        <end position="1249"/>
    </location>
</feature>
<feature type="compositionally biased region" description="Low complexity" evidence="1">
    <location>
        <begin position="1439"/>
        <end position="1454"/>
    </location>
</feature>
<feature type="compositionally biased region" description="Polar residues" evidence="1">
    <location>
        <begin position="1255"/>
        <end position="1267"/>
    </location>
</feature>
<dbReference type="Proteomes" id="UP000777482">
    <property type="component" value="Unassembled WGS sequence"/>
</dbReference>
<feature type="compositionally biased region" description="Polar residues" evidence="1">
    <location>
        <begin position="983"/>
        <end position="992"/>
    </location>
</feature>
<feature type="compositionally biased region" description="Low complexity" evidence="1">
    <location>
        <begin position="1288"/>
        <end position="1303"/>
    </location>
</feature>
<evidence type="ECO:0000259" key="2">
    <source>
        <dbReference type="PROSITE" id="PS50003"/>
    </source>
</evidence>
<dbReference type="CDD" id="cd00821">
    <property type="entry name" value="PH"/>
    <property type="match status" value="1"/>
</dbReference>
<feature type="compositionally biased region" description="Low complexity" evidence="1">
    <location>
        <begin position="1410"/>
        <end position="1428"/>
    </location>
</feature>
<feature type="compositionally biased region" description="Low complexity" evidence="1">
    <location>
        <begin position="673"/>
        <end position="682"/>
    </location>
</feature>
<comment type="caution">
    <text evidence="3">The sequence shown here is derived from an EMBL/GenBank/DDBJ whole genome shotgun (WGS) entry which is preliminary data.</text>
</comment>
<feature type="compositionally biased region" description="Low complexity" evidence="1">
    <location>
        <begin position="927"/>
        <end position="944"/>
    </location>
</feature>
<dbReference type="SUPFAM" id="SSF50729">
    <property type="entry name" value="PH domain-like"/>
    <property type="match status" value="1"/>
</dbReference>
<feature type="compositionally biased region" description="Pro residues" evidence="1">
    <location>
        <begin position="258"/>
        <end position="268"/>
    </location>
</feature>
<feature type="region of interest" description="Disordered" evidence="1">
    <location>
        <begin position="1120"/>
        <end position="1487"/>
    </location>
</feature>
<feature type="compositionally biased region" description="Basic and acidic residues" evidence="1">
    <location>
        <begin position="898"/>
        <end position="924"/>
    </location>
</feature>
<feature type="compositionally biased region" description="Basic and acidic residues" evidence="1">
    <location>
        <begin position="960"/>
        <end position="977"/>
    </location>
</feature>
<evidence type="ECO:0000256" key="1">
    <source>
        <dbReference type="SAM" id="MobiDB-lite"/>
    </source>
</evidence>
<feature type="compositionally biased region" description="Low complexity" evidence="1">
    <location>
        <begin position="386"/>
        <end position="401"/>
    </location>
</feature>
<feature type="compositionally biased region" description="Pro residues" evidence="1">
    <location>
        <begin position="1373"/>
        <end position="1385"/>
    </location>
</feature>
<dbReference type="EMBL" id="PUHQ01000006">
    <property type="protein sequence ID" value="KAG0666103.1"/>
    <property type="molecule type" value="Genomic_DNA"/>
</dbReference>
<feature type="region of interest" description="Disordered" evidence="1">
    <location>
        <begin position="712"/>
        <end position="1102"/>
    </location>
</feature>
<dbReference type="Pfam" id="PF00169">
    <property type="entry name" value="PH"/>
    <property type="match status" value="1"/>
</dbReference>
<feature type="compositionally biased region" description="Basic and acidic residues" evidence="1">
    <location>
        <begin position="143"/>
        <end position="154"/>
    </location>
</feature>
<dbReference type="OrthoDB" id="2123378at2759"/>
<feature type="compositionally biased region" description="Basic and acidic residues" evidence="1">
    <location>
        <begin position="418"/>
        <end position="463"/>
    </location>
</feature>
<organism evidence="3 4">
    <name type="scientific">Rhodotorula mucilaginosa</name>
    <name type="common">Yeast</name>
    <name type="synonym">Rhodotorula rubra</name>
    <dbReference type="NCBI Taxonomy" id="5537"/>
    <lineage>
        <taxon>Eukaryota</taxon>
        <taxon>Fungi</taxon>
        <taxon>Dikarya</taxon>
        <taxon>Basidiomycota</taxon>
        <taxon>Pucciniomycotina</taxon>
        <taxon>Microbotryomycetes</taxon>
        <taxon>Sporidiobolales</taxon>
        <taxon>Sporidiobolaceae</taxon>
        <taxon>Rhodotorula</taxon>
    </lineage>
</organism>
<feature type="region of interest" description="Disordered" evidence="1">
    <location>
        <begin position="136"/>
        <end position="157"/>
    </location>
</feature>
<feature type="compositionally biased region" description="Polar residues" evidence="1">
    <location>
        <begin position="1351"/>
        <end position="1369"/>
    </location>
</feature>
<feature type="compositionally biased region" description="Basic and acidic residues" evidence="1">
    <location>
        <begin position="801"/>
        <end position="814"/>
    </location>
</feature>
<feature type="compositionally biased region" description="Low complexity" evidence="1">
    <location>
        <begin position="1312"/>
        <end position="1344"/>
    </location>
</feature>
<feature type="region of interest" description="Disordered" evidence="1">
    <location>
        <begin position="671"/>
        <end position="694"/>
    </location>
</feature>
<feature type="compositionally biased region" description="Pro residues" evidence="1">
    <location>
        <begin position="1429"/>
        <end position="1438"/>
    </location>
</feature>
<reference evidence="3 4" key="1">
    <citation type="submission" date="2020-11" db="EMBL/GenBank/DDBJ databases">
        <title>Kefir isolates.</title>
        <authorList>
            <person name="Marcisauskas S."/>
            <person name="Kim Y."/>
            <person name="Blasche S."/>
        </authorList>
    </citation>
    <scope>NUCLEOTIDE SEQUENCE [LARGE SCALE GENOMIC DNA]</scope>
    <source>
        <strain evidence="3 4">KR</strain>
    </source>
</reference>
<name>A0A9P6W9R7_RHOMI</name>
<dbReference type="PROSITE" id="PS50003">
    <property type="entry name" value="PH_DOMAIN"/>
    <property type="match status" value="1"/>
</dbReference>
<dbReference type="SMART" id="SM00233">
    <property type="entry name" value="PH"/>
    <property type="match status" value="1"/>
</dbReference>
<accession>A0A9P6W9R7</accession>
<feature type="compositionally biased region" description="Basic and acidic residues" evidence="1">
    <location>
        <begin position="874"/>
        <end position="885"/>
    </location>
</feature>
<feature type="domain" description="PH" evidence="2">
    <location>
        <begin position="544"/>
        <end position="642"/>
    </location>
</feature>